<evidence type="ECO:0000313" key="3">
    <source>
        <dbReference type="EMBL" id="CAO89996.1"/>
    </source>
</evidence>
<dbReference type="Gene3D" id="3.40.50.300">
    <property type="entry name" value="P-loop containing nucleotide triphosphate hydrolases"/>
    <property type="match status" value="1"/>
</dbReference>
<dbReference type="InterPro" id="IPR027417">
    <property type="entry name" value="P-loop_NTPase"/>
</dbReference>
<feature type="transmembrane region" description="Helical" evidence="1">
    <location>
        <begin position="183"/>
        <end position="208"/>
    </location>
</feature>
<evidence type="ECO:0000256" key="1">
    <source>
        <dbReference type="SAM" id="Phobius"/>
    </source>
</evidence>
<proteinExistence type="predicted"/>
<dbReference type="PANTHER" id="PTHR34301:SF8">
    <property type="entry name" value="ATPASE DOMAIN-CONTAINING PROTEIN"/>
    <property type="match status" value="1"/>
</dbReference>
<feature type="transmembrane region" description="Helical" evidence="1">
    <location>
        <begin position="131"/>
        <end position="153"/>
    </location>
</feature>
<feature type="domain" description="Orc1-like AAA ATPase" evidence="2">
    <location>
        <begin position="521"/>
        <end position="678"/>
    </location>
</feature>
<keyword evidence="1" id="KW-0812">Transmembrane</keyword>
<gene>
    <name evidence="3" type="ORF">IPF_2859</name>
</gene>
<sequence>MKESTVPRINLAPKLKRDLSLWNPFDYLLLLYWVFYFPQAVRWYVETRGGGDKLKEQKTWRDIMQFLRDHPVQLRLGIQGLLLTVITPLIICSIAANLGLSVDWVRVVSGVVYGVVLGVVSGVVWGMVWGVVWGVGFGVVWGVVSGVGFGVVWGVVSGVVWGVVWGVGFGVVWGVVSGVGFGVVWGVVSGVGLGVGFGVVSGVLSGVVSGVGFGVVYGVVSGVVFGVGSGVGFIFAFFRLDNWLIGLLAGSQGRLFPRITLLPLPGLTSTLQQWLQQDWETAINNLNQYFRYSRQFIPVLAAVNRVLPQFPEAEIIYRVSRLAENPSDWQLLKYASAKLFSFPYSKIRLDTPARAAAAGFWYLHQQDTEKAEKAFAVVRSLAYGEEMYSLAQTLHRFSQAATPDSIASLEVAPIAPEPSLRPQTWQAISSLNRVIAEMALVQGSYSQQTRSLALNRIIGELRDINDQQAATLPQAEKELILSIAEKWAEISTSIAKTVGTVTTTQPIPNPYIIGDPVIGKRFVGRGDILRELQSMWSGDNLSSVILYGHRRMGKTSILRNLEAYLPPNVSVIYINLQRLATVTSLAEVLLTMAEEIAQSLAIDAPEEEKISQHPEMYFNRYLDRLMRQILPEKAKTGLIIALDEFEIIEDLIEANTLPQNFLGYLRSLVQSSPRLAFVFAGLHTLEEMTADYFHPFFGSVYPIPVSFLSPESTRVILANPVGEDEDFPLDYTPSALDKIYQLTHGQPYLVQMIGFHLVRFYNKQVFELQRPQDIRFQVEDVEKAIDAEFFQRGNYYFTGVWKQAKQEPAGQQEILIVLSPHLQGLTRGDLLSSTGLTATTLDRALKTLENHHVIECQDSRYRIAVELFRRWVSETMA</sequence>
<dbReference type="InterPro" id="IPR036388">
    <property type="entry name" value="WH-like_DNA-bd_sf"/>
</dbReference>
<dbReference type="InterPro" id="IPR041664">
    <property type="entry name" value="AAA_16"/>
</dbReference>
<name>A8YHR3_MICA7</name>
<feature type="transmembrane region" description="Helical" evidence="1">
    <location>
        <begin position="159"/>
        <end position="176"/>
    </location>
</feature>
<protein>
    <submittedName>
        <fullName evidence="3">Similarity to tr|Q8YYK7|Q8YYK7</fullName>
    </submittedName>
</protein>
<organism evidence="3">
    <name type="scientific">Microcystis aeruginosa (strain PCC 7806)</name>
    <dbReference type="NCBI Taxonomy" id="267872"/>
    <lineage>
        <taxon>Bacteria</taxon>
        <taxon>Bacillati</taxon>
        <taxon>Cyanobacteriota</taxon>
        <taxon>Cyanophyceae</taxon>
        <taxon>Oscillatoriophycideae</taxon>
        <taxon>Chroococcales</taxon>
        <taxon>Microcystaceae</taxon>
        <taxon>Microcystis</taxon>
    </lineage>
</organism>
<accession>A8YHR3</accession>
<dbReference type="Pfam" id="PF13191">
    <property type="entry name" value="AAA_16"/>
    <property type="match status" value="1"/>
</dbReference>
<dbReference type="AlphaFoldDB" id="A8YHR3"/>
<feature type="transmembrane region" description="Helical" evidence="1">
    <location>
        <begin position="214"/>
        <end position="238"/>
    </location>
</feature>
<keyword evidence="1" id="KW-0472">Membrane</keyword>
<reference evidence="3" key="1">
    <citation type="submission" date="2007-08" db="EMBL/GenBank/DDBJ databases">
        <authorList>
            <person name="Frangeul L."/>
        </authorList>
    </citation>
    <scope>NUCLEOTIDE SEQUENCE</scope>
    <source>
        <strain evidence="3">PCC 7806</strain>
    </source>
</reference>
<dbReference type="Gene3D" id="1.10.10.10">
    <property type="entry name" value="Winged helix-like DNA-binding domain superfamily/Winged helix DNA-binding domain"/>
    <property type="match status" value="1"/>
</dbReference>
<feature type="transmembrane region" description="Helical" evidence="1">
    <location>
        <begin position="27"/>
        <end position="45"/>
    </location>
</feature>
<dbReference type="PANTHER" id="PTHR34301">
    <property type="entry name" value="DNA-BINDING PROTEIN-RELATED"/>
    <property type="match status" value="1"/>
</dbReference>
<dbReference type="EMBL" id="AM778944">
    <property type="protein sequence ID" value="CAO89996.1"/>
    <property type="molecule type" value="Genomic_DNA"/>
</dbReference>
<evidence type="ECO:0000259" key="2">
    <source>
        <dbReference type="Pfam" id="PF13191"/>
    </source>
</evidence>
<dbReference type="SUPFAM" id="SSF52540">
    <property type="entry name" value="P-loop containing nucleoside triphosphate hydrolases"/>
    <property type="match status" value="1"/>
</dbReference>
<keyword evidence="1" id="KW-1133">Transmembrane helix</keyword>
<dbReference type="RefSeq" id="WP_036400432.1">
    <property type="nucleotide sequence ID" value="NZ_CP130696.1"/>
</dbReference>
<feature type="transmembrane region" description="Helical" evidence="1">
    <location>
        <begin position="76"/>
        <end position="98"/>
    </location>
</feature>
<feature type="transmembrane region" description="Helical" evidence="1">
    <location>
        <begin position="104"/>
        <end position="124"/>
    </location>
</feature>